<reference evidence="1" key="2">
    <citation type="submission" date="2020-11" db="EMBL/GenBank/DDBJ databases">
        <authorList>
            <person name="McCartney M.A."/>
            <person name="Auch B."/>
            <person name="Kono T."/>
            <person name="Mallez S."/>
            <person name="Becker A."/>
            <person name="Gohl D.M."/>
            <person name="Silverstein K.A.T."/>
            <person name="Koren S."/>
            <person name="Bechman K.B."/>
            <person name="Herman A."/>
            <person name="Abrahante J.E."/>
            <person name="Garbe J."/>
        </authorList>
    </citation>
    <scope>NUCLEOTIDE SEQUENCE</scope>
    <source>
        <strain evidence="1">Duluth1</strain>
        <tissue evidence="1">Whole animal</tissue>
    </source>
</reference>
<accession>A0A9D4ILX0</accession>
<name>A0A9D4ILX0_DREPO</name>
<dbReference type="Proteomes" id="UP000828390">
    <property type="component" value="Unassembled WGS sequence"/>
</dbReference>
<protein>
    <submittedName>
        <fullName evidence="1">Uncharacterized protein</fullName>
    </submittedName>
</protein>
<organism evidence="1 2">
    <name type="scientific">Dreissena polymorpha</name>
    <name type="common">Zebra mussel</name>
    <name type="synonym">Mytilus polymorpha</name>
    <dbReference type="NCBI Taxonomy" id="45954"/>
    <lineage>
        <taxon>Eukaryota</taxon>
        <taxon>Metazoa</taxon>
        <taxon>Spiralia</taxon>
        <taxon>Lophotrochozoa</taxon>
        <taxon>Mollusca</taxon>
        <taxon>Bivalvia</taxon>
        <taxon>Autobranchia</taxon>
        <taxon>Heteroconchia</taxon>
        <taxon>Euheterodonta</taxon>
        <taxon>Imparidentia</taxon>
        <taxon>Neoheterodontei</taxon>
        <taxon>Myida</taxon>
        <taxon>Dreissenoidea</taxon>
        <taxon>Dreissenidae</taxon>
        <taxon>Dreissena</taxon>
    </lineage>
</organism>
<sequence>MLAGKPWKMFQGFPLQSGNCSMVIIPLNLENHGNYSRLFNIPCTIFHPLKKNIDAGKGWKLSPNTPVQPHIFHGYPWKTLDKVHLDMTLSKMRTFLYMLMHKTIQHCIKEMMTI</sequence>
<reference evidence="1" key="1">
    <citation type="journal article" date="2019" name="bioRxiv">
        <title>The Genome of the Zebra Mussel, Dreissena polymorpha: A Resource for Invasive Species Research.</title>
        <authorList>
            <person name="McCartney M.A."/>
            <person name="Auch B."/>
            <person name="Kono T."/>
            <person name="Mallez S."/>
            <person name="Zhang Y."/>
            <person name="Obille A."/>
            <person name="Becker A."/>
            <person name="Abrahante J.E."/>
            <person name="Garbe J."/>
            <person name="Badalamenti J.P."/>
            <person name="Herman A."/>
            <person name="Mangelson H."/>
            <person name="Liachko I."/>
            <person name="Sullivan S."/>
            <person name="Sone E.D."/>
            <person name="Koren S."/>
            <person name="Silverstein K.A.T."/>
            <person name="Beckman K.B."/>
            <person name="Gohl D.M."/>
        </authorList>
    </citation>
    <scope>NUCLEOTIDE SEQUENCE</scope>
    <source>
        <strain evidence="1">Duluth1</strain>
        <tissue evidence="1">Whole animal</tissue>
    </source>
</reference>
<comment type="caution">
    <text evidence="1">The sequence shown here is derived from an EMBL/GenBank/DDBJ whole genome shotgun (WGS) entry which is preliminary data.</text>
</comment>
<evidence type="ECO:0000313" key="2">
    <source>
        <dbReference type="Proteomes" id="UP000828390"/>
    </source>
</evidence>
<evidence type="ECO:0000313" key="1">
    <source>
        <dbReference type="EMBL" id="KAH3776298.1"/>
    </source>
</evidence>
<gene>
    <name evidence="1" type="ORF">DPMN_177719</name>
</gene>
<dbReference type="AlphaFoldDB" id="A0A9D4ILX0"/>
<proteinExistence type="predicted"/>
<keyword evidence="2" id="KW-1185">Reference proteome</keyword>
<dbReference type="EMBL" id="JAIWYP010000009">
    <property type="protein sequence ID" value="KAH3776298.1"/>
    <property type="molecule type" value="Genomic_DNA"/>
</dbReference>